<keyword evidence="1" id="KW-0472">Membrane</keyword>
<keyword evidence="1" id="KW-0812">Transmembrane</keyword>
<feature type="transmembrane region" description="Helical" evidence="1">
    <location>
        <begin position="329"/>
        <end position="347"/>
    </location>
</feature>
<organism evidence="2 3">
    <name type="scientific">Halosegnis marinus</name>
    <dbReference type="NCBI Taxonomy" id="3034023"/>
    <lineage>
        <taxon>Archaea</taxon>
        <taxon>Methanobacteriati</taxon>
        <taxon>Methanobacteriota</taxon>
        <taxon>Stenosarchaea group</taxon>
        <taxon>Halobacteria</taxon>
        <taxon>Halobacteriales</taxon>
        <taxon>Natronomonadaceae</taxon>
        <taxon>Halosegnis</taxon>
    </lineage>
</organism>
<feature type="transmembrane region" description="Helical" evidence="1">
    <location>
        <begin position="44"/>
        <end position="63"/>
    </location>
</feature>
<feature type="transmembrane region" description="Helical" evidence="1">
    <location>
        <begin position="13"/>
        <end position="32"/>
    </location>
</feature>
<dbReference type="Pfam" id="PF07690">
    <property type="entry name" value="MFS_1"/>
    <property type="match status" value="1"/>
</dbReference>
<dbReference type="Proteomes" id="UP001596398">
    <property type="component" value="Unassembled WGS sequence"/>
</dbReference>
<dbReference type="InterPro" id="IPR036259">
    <property type="entry name" value="MFS_trans_sf"/>
</dbReference>
<dbReference type="AlphaFoldDB" id="A0ABD5ZLK3"/>
<accession>A0ABD5ZLK3</accession>
<feature type="transmembrane region" description="Helical" evidence="1">
    <location>
        <begin position="244"/>
        <end position="264"/>
    </location>
</feature>
<dbReference type="SUPFAM" id="SSF103473">
    <property type="entry name" value="MFS general substrate transporter"/>
    <property type="match status" value="1"/>
</dbReference>
<dbReference type="EMBL" id="JBHTAP010000001">
    <property type="protein sequence ID" value="MFC7234449.1"/>
    <property type="molecule type" value="Genomic_DNA"/>
</dbReference>
<name>A0ABD5ZLK3_9EURY</name>
<dbReference type="PANTHER" id="PTHR23530">
    <property type="entry name" value="TRANSPORT PROTEIN-RELATED"/>
    <property type="match status" value="1"/>
</dbReference>
<dbReference type="RefSeq" id="WP_276235456.1">
    <property type="nucleotide sequence ID" value="NZ_CP119802.1"/>
</dbReference>
<protein>
    <submittedName>
        <fullName evidence="2">MFS transporter</fullName>
    </submittedName>
</protein>
<dbReference type="PANTHER" id="PTHR23530:SF1">
    <property type="entry name" value="PERMEASE, MAJOR FACILITATOR SUPERFAMILY-RELATED"/>
    <property type="match status" value="1"/>
</dbReference>
<reference evidence="2 3" key="1">
    <citation type="journal article" date="2019" name="Int. J. Syst. Evol. Microbiol.">
        <title>The Global Catalogue of Microorganisms (GCM) 10K type strain sequencing project: providing services to taxonomists for standard genome sequencing and annotation.</title>
        <authorList>
            <consortium name="The Broad Institute Genomics Platform"/>
            <consortium name="The Broad Institute Genome Sequencing Center for Infectious Disease"/>
            <person name="Wu L."/>
            <person name="Ma J."/>
        </authorList>
    </citation>
    <scope>NUCLEOTIDE SEQUENCE [LARGE SCALE GENOMIC DNA]</scope>
    <source>
        <strain evidence="2 3">DT85</strain>
    </source>
</reference>
<feature type="transmembrane region" description="Helical" evidence="1">
    <location>
        <begin position="140"/>
        <end position="158"/>
    </location>
</feature>
<comment type="caution">
    <text evidence="2">The sequence shown here is derived from an EMBL/GenBank/DDBJ whole genome shotgun (WGS) entry which is preliminary data.</text>
</comment>
<keyword evidence="1" id="KW-1133">Transmembrane helix</keyword>
<evidence type="ECO:0000313" key="3">
    <source>
        <dbReference type="Proteomes" id="UP001596398"/>
    </source>
</evidence>
<keyword evidence="3" id="KW-1185">Reference proteome</keyword>
<dbReference type="Gene3D" id="1.20.1250.20">
    <property type="entry name" value="MFS general substrate transporter like domains"/>
    <property type="match status" value="1"/>
</dbReference>
<dbReference type="InterPro" id="IPR053160">
    <property type="entry name" value="MFS_DHA3_Transporter"/>
</dbReference>
<feature type="transmembrane region" description="Helical" evidence="1">
    <location>
        <begin position="276"/>
        <end position="309"/>
    </location>
</feature>
<proteinExistence type="predicted"/>
<feature type="transmembrane region" description="Helical" evidence="1">
    <location>
        <begin position="75"/>
        <end position="104"/>
    </location>
</feature>
<gene>
    <name evidence="2" type="ORF">ACFQJ4_03865</name>
</gene>
<dbReference type="InterPro" id="IPR011701">
    <property type="entry name" value="MFS"/>
</dbReference>
<feature type="transmembrane region" description="Helical" evidence="1">
    <location>
        <begin position="359"/>
        <end position="380"/>
    </location>
</feature>
<sequence>MREAPLTEVVGRYYAYMAASTLGFLTPVWVLLLETRGFSFTEIALLDSVFFAALVVSEIPTGYLGDRLGRRNALVLGTLGVAGAAAAFGLAESFVGFLGVYLAWAVATTLRTGNDSAWLYDALDAHGRAASFAAVRGRGLAAFLGVGAVASVAGGYLFTLDPRYPFFATAAVNTVAAGVLLTFPEFDGRDGTRFTVGDAATAVRRLSRPGLRGFVLYLAAFWAVGWSADLFVQPVTTRAGLDAVGLGLLYAGFTAVSAVAVNYADRIASAAGLGRLLGVSPFLLGGVFVAVALAPALAVPAFLTARLLLNVTAPVAEGYLNDRTPSLGRATALSAFSMAVSLATIPVKLVAGPLADRSLFLALGALGAGLLVVAAVLFAWERPVADPPAR</sequence>
<dbReference type="GeneID" id="79266116"/>
<evidence type="ECO:0000313" key="2">
    <source>
        <dbReference type="EMBL" id="MFC7234449.1"/>
    </source>
</evidence>
<evidence type="ECO:0000256" key="1">
    <source>
        <dbReference type="SAM" id="Phobius"/>
    </source>
</evidence>
<feature type="transmembrane region" description="Helical" evidence="1">
    <location>
        <begin position="214"/>
        <end position="232"/>
    </location>
</feature>